<organism evidence="2 3">
    <name type="scientific">Nothoprocta perdicaria</name>
    <name type="common">Chilean tinamou</name>
    <name type="synonym">Crypturus perdicarius</name>
    <dbReference type="NCBI Taxonomy" id="30464"/>
    <lineage>
        <taxon>Eukaryota</taxon>
        <taxon>Metazoa</taxon>
        <taxon>Chordata</taxon>
        <taxon>Craniata</taxon>
        <taxon>Vertebrata</taxon>
        <taxon>Euteleostomi</taxon>
        <taxon>Archelosauria</taxon>
        <taxon>Archosauria</taxon>
        <taxon>Dinosauria</taxon>
        <taxon>Saurischia</taxon>
        <taxon>Theropoda</taxon>
        <taxon>Coelurosauria</taxon>
        <taxon>Aves</taxon>
        <taxon>Palaeognathae</taxon>
        <taxon>Tinamiformes</taxon>
        <taxon>Tinamidae</taxon>
        <taxon>Nothoprocta</taxon>
    </lineage>
</organism>
<dbReference type="PANTHER" id="PTHR22972">
    <property type="entry name" value="SERINE/THREONINE PROTEIN KINASE"/>
    <property type="match status" value="1"/>
</dbReference>
<dbReference type="Proteomes" id="UP000694420">
    <property type="component" value="Unplaced"/>
</dbReference>
<dbReference type="AlphaFoldDB" id="A0A8C7A8Q1"/>
<evidence type="ECO:0000256" key="1">
    <source>
        <dbReference type="ARBA" id="ARBA00038349"/>
    </source>
</evidence>
<protein>
    <submittedName>
        <fullName evidence="2">Uncharacterized protein</fullName>
    </submittedName>
</protein>
<sequence>MSACSDFVEHVWKPGSCKNCFNAKSSHRAHAHGPPGAAPDDDGVAAAAAAFSKPTIAVRPTMMSADVSDTWADVTADLAQVIIKPGSGGGWEHRACVPGMLPSCCLASWSCLGWSCLGWLPKAALVEWGGVRGAPEARKAGSWVQWASLLCH</sequence>
<evidence type="ECO:0000313" key="2">
    <source>
        <dbReference type="Ensembl" id="ENSNPEP00000021845.1"/>
    </source>
</evidence>
<dbReference type="Ensembl" id="ENSNPET00000022401.1">
    <property type="protein sequence ID" value="ENSNPEP00000021845.1"/>
    <property type="gene ID" value="ENSNPEG00000016195.1"/>
</dbReference>
<reference evidence="2" key="2">
    <citation type="submission" date="2025-09" db="UniProtKB">
        <authorList>
            <consortium name="Ensembl"/>
        </authorList>
    </citation>
    <scope>IDENTIFICATION</scope>
</reference>
<comment type="similarity">
    <text evidence="1">Belongs to the protein kinase superfamily.</text>
</comment>
<dbReference type="PANTHER" id="PTHR22972:SF3">
    <property type="entry name" value="INACTIVE TYROSINE-PROTEIN KINASE PRAG1"/>
    <property type="match status" value="1"/>
</dbReference>
<dbReference type="GO" id="GO:0004672">
    <property type="term" value="F:protein kinase activity"/>
    <property type="evidence" value="ECO:0007669"/>
    <property type="project" value="TreeGrafter"/>
</dbReference>
<evidence type="ECO:0000313" key="3">
    <source>
        <dbReference type="Proteomes" id="UP000694420"/>
    </source>
</evidence>
<reference evidence="2" key="1">
    <citation type="submission" date="2025-08" db="UniProtKB">
        <authorList>
            <consortium name="Ensembl"/>
        </authorList>
    </citation>
    <scope>IDENTIFICATION</scope>
</reference>
<accession>A0A8C7A8Q1</accession>
<proteinExistence type="inferred from homology"/>
<dbReference type="InterPro" id="IPR051511">
    <property type="entry name" value="MitoQC_Scaffold_Kinases"/>
</dbReference>
<name>A0A8C7A8Q1_NOTPE</name>
<keyword evidence="3" id="KW-1185">Reference proteome</keyword>